<keyword evidence="4" id="KW-1185">Reference proteome</keyword>
<reference evidence="3 4" key="1">
    <citation type="submission" date="2016-08" db="EMBL/GenBank/DDBJ databases">
        <authorList>
            <person name="Seilhamer J.J."/>
        </authorList>
    </citation>
    <scope>NUCLEOTIDE SEQUENCE [LARGE SCALE GENOMIC DNA]</scope>
    <source>
        <strain evidence="3">Buetzberg</strain>
    </source>
</reference>
<evidence type="ECO:0000256" key="1">
    <source>
        <dbReference type="SAM" id="Coils"/>
    </source>
</evidence>
<evidence type="ECO:0000313" key="4">
    <source>
        <dbReference type="Proteomes" id="UP000094707"/>
    </source>
</evidence>
<dbReference type="GeneID" id="30411782"/>
<gene>
    <name evidence="3" type="ORF">MCBB_0935</name>
</gene>
<feature type="transmembrane region" description="Helical" evidence="2">
    <location>
        <begin position="173"/>
        <end position="192"/>
    </location>
</feature>
<feature type="transmembrane region" description="Helical" evidence="2">
    <location>
        <begin position="109"/>
        <end position="131"/>
    </location>
</feature>
<protein>
    <submittedName>
        <fullName evidence="3">Uncharacterized protein</fullName>
    </submittedName>
</protein>
<proteinExistence type="predicted"/>
<keyword evidence="1" id="KW-0175">Coiled coil</keyword>
<dbReference type="PATRIC" id="fig|129848.4.peg.939"/>
<feature type="coiled-coil region" evidence="1">
    <location>
        <begin position="6"/>
        <end position="76"/>
    </location>
</feature>
<dbReference type="KEGG" id="mcub:MCBB_0935"/>
<evidence type="ECO:0000256" key="2">
    <source>
        <dbReference type="SAM" id="Phobius"/>
    </source>
</evidence>
<dbReference type="Proteomes" id="UP000094707">
    <property type="component" value="Chromosome I"/>
</dbReference>
<feature type="transmembrane region" description="Helical" evidence="2">
    <location>
        <begin position="84"/>
        <end position="103"/>
    </location>
</feature>
<organism evidence="3 4">
    <name type="scientific">Methanobacterium congolense</name>
    <dbReference type="NCBI Taxonomy" id="118062"/>
    <lineage>
        <taxon>Archaea</taxon>
        <taxon>Methanobacteriati</taxon>
        <taxon>Methanobacteriota</taxon>
        <taxon>Methanomada group</taxon>
        <taxon>Methanobacteria</taxon>
        <taxon>Methanobacteriales</taxon>
        <taxon>Methanobacteriaceae</taxon>
        <taxon>Methanobacterium</taxon>
    </lineage>
</organism>
<dbReference type="OrthoDB" id="71242at2157"/>
<keyword evidence="2" id="KW-1133">Transmembrane helix</keyword>
<name>A0A1D3L1R2_9EURY</name>
<keyword evidence="2" id="KW-0472">Membrane</keyword>
<dbReference type="RefSeq" id="WP_071906648.1">
    <property type="nucleotide sequence ID" value="NZ_LT607756.1"/>
</dbReference>
<evidence type="ECO:0000313" key="3">
    <source>
        <dbReference type="EMBL" id="SCG85495.1"/>
    </source>
</evidence>
<dbReference type="EMBL" id="LT607756">
    <property type="protein sequence ID" value="SCG85495.1"/>
    <property type="molecule type" value="Genomic_DNA"/>
</dbReference>
<feature type="transmembrane region" description="Helical" evidence="2">
    <location>
        <begin position="143"/>
        <end position="161"/>
    </location>
</feature>
<keyword evidence="2" id="KW-0812">Transmembrane</keyword>
<accession>A0A1D3L1R2</accession>
<sequence>MTEAENKELGNELEKLQMEKEELIEQIRELDRLKIEKLTKENEDLEKKVEWLDKENKKAEREKDNFLRQVKNSRRKKWYNSLKMISIIGVMDLLIIPLVVFLLGLHMQWIFIGMGIVTFFGILLVANYMSGTSPFDTGEVRKALTGAFITVYLTFVPIVTFEGAKITGTSANTVVTNFTWIVGAIVIFYFASRTVEAYVNGKGK</sequence>
<dbReference type="AlphaFoldDB" id="A0A1D3L1R2"/>